<dbReference type="PANTHER" id="PTHR43180:SF37">
    <property type="entry name" value="TROPINONE REDUCTASE-LIKE 2"/>
    <property type="match status" value="1"/>
</dbReference>
<gene>
    <name evidence="3" type="primary">TPRL2_0</name>
    <name evidence="3" type="ORF">CK203_009691</name>
</gene>
<dbReference type="SUPFAM" id="SSF51735">
    <property type="entry name" value="NAD(P)-binding Rossmann-fold domains"/>
    <property type="match status" value="1"/>
</dbReference>
<dbReference type="InterPro" id="IPR002347">
    <property type="entry name" value="SDR_fam"/>
</dbReference>
<keyword evidence="2" id="KW-0560">Oxidoreductase</keyword>
<evidence type="ECO:0000313" key="4">
    <source>
        <dbReference type="Proteomes" id="UP000288805"/>
    </source>
</evidence>
<dbReference type="AlphaFoldDB" id="A0A438JSR9"/>
<dbReference type="InterPro" id="IPR020904">
    <property type="entry name" value="Sc_DH/Rdtase_CS"/>
</dbReference>
<proteinExistence type="inferred from homology"/>
<dbReference type="PANTHER" id="PTHR43180">
    <property type="entry name" value="3-OXOACYL-(ACYL-CARRIER-PROTEIN) REDUCTASE (AFU_ORTHOLOGUE AFUA_6G11210)"/>
    <property type="match status" value="1"/>
</dbReference>
<evidence type="ECO:0000256" key="2">
    <source>
        <dbReference type="ARBA" id="ARBA00023002"/>
    </source>
</evidence>
<organism evidence="3 4">
    <name type="scientific">Vitis vinifera</name>
    <name type="common">Grape</name>
    <dbReference type="NCBI Taxonomy" id="29760"/>
    <lineage>
        <taxon>Eukaryota</taxon>
        <taxon>Viridiplantae</taxon>
        <taxon>Streptophyta</taxon>
        <taxon>Embryophyta</taxon>
        <taxon>Tracheophyta</taxon>
        <taxon>Spermatophyta</taxon>
        <taxon>Magnoliopsida</taxon>
        <taxon>eudicotyledons</taxon>
        <taxon>Gunneridae</taxon>
        <taxon>Pentapetalae</taxon>
        <taxon>rosids</taxon>
        <taxon>Vitales</taxon>
        <taxon>Vitaceae</taxon>
        <taxon>Viteae</taxon>
        <taxon>Vitis</taxon>
    </lineage>
</organism>
<dbReference type="PRINTS" id="PR00081">
    <property type="entry name" value="GDHRDH"/>
</dbReference>
<name>A0A438JSR9_VITVI</name>
<dbReference type="Gene3D" id="3.40.50.720">
    <property type="entry name" value="NAD(P)-binding Rossmann-like Domain"/>
    <property type="match status" value="2"/>
</dbReference>
<dbReference type="InterPro" id="IPR036291">
    <property type="entry name" value="NAD(P)-bd_dom_sf"/>
</dbReference>
<protein>
    <submittedName>
        <fullName evidence="3">Tropinone reductase-like 2</fullName>
    </submittedName>
</protein>
<evidence type="ECO:0000256" key="1">
    <source>
        <dbReference type="ARBA" id="ARBA00006484"/>
    </source>
</evidence>
<comment type="caution">
    <text evidence="3">The sequence shown here is derived from an EMBL/GenBank/DDBJ whole genome shotgun (WGS) entry which is preliminary data.</text>
</comment>
<dbReference type="EMBL" id="QGNW01000029">
    <property type="protein sequence ID" value="RVX11979.1"/>
    <property type="molecule type" value="Genomic_DNA"/>
</dbReference>
<dbReference type="GO" id="GO:0016491">
    <property type="term" value="F:oxidoreductase activity"/>
    <property type="evidence" value="ECO:0007669"/>
    <property type="project" value="UniProtKB-KW"/>
</dbReference>
<dbReference type="Pfam" id="PF00106">
    <property type="entry name" value="adh_short"/>
    <property type="match status" value="2"/>
</dbReference>
<comment type="similarity">
    <text evidence="1">Belongs to the short-chain dehydrogenases/reductases (SDR) family.</text>
</comment>
<sequence>MSRIPIACAGSEDSVFYNPKRLEGKVAIITGCVSGIGEGAVHLFWENGATVIIADIQGHLGQAIADNLGKNGTYIHCNITEEDEVIKLIDSTVSITGDWGESGWGFLGAKHAARVMVPRGPGCKLFTASACTSIAGMSTHSYASSKHAVVGLAKNLAAELGQHNIRVLRLALCSEHQYWTRTG</sequence>
<reference evidence="3 4" key="1">
    <citation type="journal article" date="2018" name="PLoS Genet.">
        <title>Population sequencing reveals clonal diversity and ancestral inbreeding in the grapevine cultivar Chardonnay.</title>
        <authorList>
            <person name="Roach M.J."/>
            <person name="Johnson D.L."/>
            <person name="Bohlmann J."/>
            <person name="van Vuuren H.J."/>
            <person name="Jones S.J."/>
            <person name="Pretorius I.S."/>
            <person name="Schmidt S.A."/>
            <person name="Borneman A.R."/>
        </authorList>
    </citation>
    <scope>NUCLEOTIDE SEQUENCE [LARGE SCALE GENOMIC DNA]</scope>
    <source>
        <strain evidence="4">cv. Chardonnay</strain>
        <tissue evidence="3">Leaf</tissue>
    </source>
</reference>
<accession>A0A438JSR9</accession>
<evidence type="ECO:0000313" key="3">
    <source>
        <dbReference type="EMBL" id="RVX11979.1"/>
    </source>
</evidence>
<dbReference type="Proteomes" id="UP000288805">
    <property type="component" value="Unassembled WGS sequence"/>
</dbReference>
<dbReference type="PROSITE" id="PS00061">
    <property type="entry name" value="ADH_SHORT"/>
    <property type="match status" value="1"/>
</dbReference>